<dbReference type="EMBL" id="MUGY01000004">
    <property type="protein sequence ID" value="OXA96511.1"/>
    <property type="molecule type" value="Genomic_DNA"/>
</dbReference>
<dbReference type="AlphaFoldDB" id="A0A086ARP1"/>
<dbReference type="OrthoDB" id="976870at2"/>
<evidence type="ECO:0000313" key="2">
    <source>
        <dbReference type="EMBL" id="OXA96511.1"/>
    </source>
</evidence>
<evidence type="ECO:0000313" key="1">
    <source>
        <dbReference type="EMBL" id="KFF19355.1"/>
    </source>
</evidence>
<accession>A0A086ARP1</accession>
<sequence>MKKSIINTLSYAVLGISLLTIVSCKDHKKEVKAAQNEAFTGTWVARQFIDSLITNNGIKTNSNGVTEIIIPQNLKDSITFLNEDLEKGKYAATIKNDTLVNHIGESKTQEAVLRSGKLILLPLDERYQEQKYIKVNNTLTDAAKKAGVSVVRILINQNKLFAHHTFSKPGSTNSDITFSGGKVSGLENFESYYININGDEANVEEITSIDFKTKDGNSKKMGIQFYDDKIELYDAILTTKPDEKPYYKKGKLLYSLNAIKTNI</sequence>
<dbReference type="RefSeq" id="WP_035618250.1">
    <property type="nucleotide sequence ID" value="NZ_JBEWQG010000001.1"/>
</dbReference>
<dbReference type="STRING" id="991.IW20_02405"/>
<evidence type="ECO:0000313" key="3">
    <source>
        <dbReference type="Proteomes" id="UP000028712"/>
    </source>
</evidence>
<organism evidence="1 3">
    <name type="scientific">Flavobacterium hydatis</name>
    <name type="common">Cytophaga aquatilis</name>
    <dbReference type="NCBI Taxonomy" id="991"/>
    <lineage>
        <taxon>Bacteria</taxon>
        <taxon>Pseudomonadati</taxon>
        <taxon>Bacteroidota</taxon>
        <taxon>Flavobacteriia</taxon>
        <taxon>Flavobacteriales</taxon>
        <taxon>Flavobacteriaceae</taxon>
        <taxon>Flavobacterium</taxon>
    </lineage>
</organism>
<comment type="caution">
    <text evidence="1">The sequence shown here is derived from an EMBL/GenBank/DDBJ whole genome shotgun (WGS) entry which is preliminary data.</text>
</comment>
<evidence type="ECO:0008006" key="5">
    <source>
        <dbReference type="Google" id="ProtNLM"/>
    </source>
</evidence>
<evidence type="ECO:0000313" key="4">
    <source>
        <dbReference type="Proteomes" id="UP000198424"/>
    </source>
</evidence>
<dbReference type="PROSITE" id="PS51257">
    <property type="entry name" value="PROKAR_LIPOPROTEIN"/>
    <property type="match status" value="1"/>
</dbReference>
<proteinExistence type="predicted"/>
<reference evidence="1 3" key="1">
    <citation type="submission" date="2014-07" db="EMBL/GenBank/DDBJ databases">
        <title>Genome of Flavobacterium hydatis DSM 2063.</title>
        <authorList>
            <person name="Pipes S.E."/>
            <person name="Stropko S.J."/>
            <person name="Newman J.D."/>
        </authorList>
    </citation>
    <scope>NUCLEOTIDE SEQUENCE [LARGE SCALE GENOMIC DNA]</scope>
    <source>
        <strain evidence="1 3">DSM 2063</strain>
    </source>
</reference>
<name>A0A086ARP1_FLAHY</name>
<dbReference type="Proteomes" id="UP000198424">
    <property type="component" value="Unassembled WGS sequence"/>
</dbReference>
<reference evidence="2 4" key="2">
    <citation type="submission" date="2016-11" db="EMBL/GenBank/DDBJ databases">
        <title>Whole genomes of Flavobacteriaceae.</title>
        <authorList>
            <person name="Stine C."/>
            <person name="Li C."/>
            <person name="Tadesse D."/>
        </authorList>
    </citation>
    <scope>NUCLEOTIDE SEQUENCE [LARGE SCALE GENOMIC DNA]</scope>
    <source>
        <strain evidence="2 4">ATCC 29551</strain>
    </source>
</reference>
<gene>
    <name evidence="2" type="ORF">B0A62_04415</name>
    <name evidence="1" type="ORF">IW20_02405</name>
</gene>
<dbReference type="Proteomes" id="UP000028712">
    <property type="component" value="Unassembled WGS sequence"/>
</dbReference>
<keyword evidence="4" id="KW-1185">Reference proteome</keyword>
<protein>
    <recommendedName>
        <fullName evidence="5">Lipoprotein</fullName>
    </recommendedName>
</protein>
<dbReference type="EMBL" id="JPRM01000003">
    <property type="protein sequence ID" value="KFF19355.1"/>
    <property type="molecule type" value="Genomic_DNA"/>
</dbReference>